<dbReference type="Pfam" id="PF01526">
    <property type="entry name" value="DDE_Tnp_Tn3"/>
    <property type="match status" value="1"/>
</dbReference>
<name>A0A1I3UHT7_9BACL</name>
<proteinExistence type="predicted"/>
<organism evidence="2 3">
    <name type="scientific">Thermoflavimicrobium dichotomicum</name>
    <dbReference type="NCBI Taxonomy" id="46223"/>
    <lineage>
        <taxon>Bacteria</taxon>
        <taxon>Bacillati</taxon>
        <taxon>Bacillota</taxon>
        <taxon>Bacilli</taxon>
        <taxon>Bacillales</taxon>
        <taxon>Thermoactinomycetaceae</taxon>
        <taxon>Thermoflavimicrobium</taxon>
    </lineage>
</organism>
<dbReference type="STRING" id="46223.SAMN05421852_12413"/>
<dbReference type="AlphaFoldDB" id="A0A1I3UHT7"/>
<keyword evidence="3" id="KW-1185">Reference proteome</keyword>
<gene>
    <name evidence="2" type="ORF">SAMN05421852_12413</name>
</gene>
<accession>A0A1I3UHT7</accession>
<dbReference type="EMBL" id="FORR01000024">
    <property type="protein sequence ID" value="SFJ81416.1"/>
    <property type="molecule type" value="Genomic_DNA"/>
</dbReference>
<reference evidence="2 3" key="1">
    <citation type="submission" date="2016-10" db="EMBL/GenBank/DDBJ databases">
        <authorList>
            <person name="de Groot N.N."/>
        </authorList>
    </citation>
    <scope>NUCLEOTIDE SEQUENCE [LARGE SCALE GENOMIC DNA]</scope>
    <source>
        <strain evidence="2 3">DSM 44778</strain>
    </source>
</reference>
<feature type="domain" description="Tn3 transposase DDE" evidence="1">
    <location>
        <begin position="404"/>
        <end position="468"/>
    </location>
</feature>
<evidence type="ECO:0000313" key="2">
    <source>
        <dbReference type="EMBL" id="SFJ81416.1"/>
    </source>
</evidence>
<evidence type="ECO:0000259" key="1">
    <source>
        <dbReference type="Pfam" id="PF01526"/>
    </source>
</evidence>
<protein>
    <submittedName>
        <fullName evidence="2">Tn3 transposase DDE domain-containing protein</fullName>
    </submittedName>
</protein>
<evidence type="ECO:0000313" key="3">
    <source>
        <dbReference type="Proteomes" id="UP000199545"/>
    </source>
</evidence>
<dbReference type="InterPro" id="IPR002513">
    <property type="entry name" value="Tn3_Tnp_DDE_dom"/>
</dbReference>
<dbReference type="GO" id="GO:0006313">
    <property type="term" value="P:DNA transposition"/>
    <property type="evidence" value="ECO:0007669"/>
    <property type="project" value="InterPro"/>
</dbReference>
<sequence>MDALIYLWTTSEEEKGPDDSQAPSLTFRDLISDPGRVGLDSLFQEITKLRTIRHLQLPEDLFIHVPSKILKRYRQRAISEDIREIRRHPDPVRYTLLAAFFWCRSREIVDNLVELLIQIVHRIGARAERKVEKEILHDLKKVSGKTNLLFRMAETALEHPDGVIKEVLFPVVNEQTLRDLVKEMKHTGPAFRQKVYTVMRSSYGSHYRRMVSDLLDVLEFRSNNDIHKPVIEALELLKKYANTAHRYYAESDYIPIEGVVRTAWIETVIDKETNRINRINYEISVLQALRDKLRCKEIWVVGADRYRNPEHDLPSDFEARREEHYRALKQPLEANAFIDQLKQQMHTSLDKLEKGLRNNSSVRISPKRNGWISVSPLQAQPEPRHLSLIKAEIMKRWPMTSLLDILKETDLRIAFTDHFKTLGNREILDRETIQKRLILCLYGLGTNTGLKRVSAGDHGESYKDLLYIR</sequence>
<dbReference type="GO" id="GO:0004803">
    <property type="term" value="F:transposase activity"/>
    <property type="evidence" value="ECO:0007669"/>
    <property type="project" value="InterPro"/>
</dbReference>
<dbReference type="Proteomes" id="UP000199545">
    <property type="component" value="Unassembled WGS sequence"/>
</dbReference>